<dbReference type="AlphaFoldDB" id="M2AXY4"/>
<keyword evidence="3" id="KW-1185">Reference proteome</keyword>
<reference evidence="2" key="2">
    <citation type="journal article" date="2013" name="Mar. Genomics">
        <title>Expression of sulfatases in Rhodopirellula baltica and the diversity of sulfatases in the genus Rhodopirellula.</title>
        <authorList>
            <person name="Wegner C.E."/>
            <person name="Richter-Heitmann T."/>
            <person name="Klindworth A."/>
            <person name="Klockow C."/>
            <person name="Richter M."/>
            <person name="Achstetter T."/>
            <person name="Glockner F.O."/>
            <person name="Harder J."/>
        </authorList>
    </citation>
    <scope>NUCLEOTIDE SEQUENCE [LARGE SCALE GENOMIC DNA]</scope>
    <source>
        <strain evidence="2">6C</strain>
    </source>
</reference>
<organism evidence="2 3">
    <name type="scientific">Rhodopirellula europaea 6C</name>
    <dbReference type="NCBI Taxonomy" id="1263867"/>
    <lineage>
        <taxon>Bacteria</taxon>
        <taxon>Pseudomonadati</taxon>
        <taxon>Planctomycetota</taxon>
        <taxon>Planctomycetia</taxon>
        <taxon>Pirellulales</taxon>
        <taxon>Pirellulaceae</taxon>
        <taxon>Rhodopirellula</taxon>
    </lineage>
</organism>
<protein>
    <submittedName>
        <fullName evidence="2">Uncharacterized protein</fullName>
    </submittedName>
</protein>
<evidence type="ECO:0000313" key="3">
    <source>
        <dbReference type="Proteomes" id="UP000011529"/>
    </source>
</evidence>
<dbReference type="EMBL" id="ANMO01000095">
    <property type="protein sequence ID" value="EMB17552.1"/>
    <property type="molecule type" value="Genomic_DNA"/>
</dbReference>
<gene>
    <name evidence="2" type="ORF">RE6C_01731</name>
</gene>
<feature type="region of interest" description="Disordered" evidence="1">
    <location>
        <begin position="1"/>
        <end position="78"/>
    </location>
</feature>
<dbReference type="PATRIC" id="fig|1263867.3.peg.1838"/>
<reference evidence="2" key="1">
    <citation type="submission" date="2012-11" db="EMBL/GenBank/DDBJ databases">
        <title>Permanent draft genomes of Rhodopirellula europaea strain SH398 and 6C.</title>
        <authorList>
            <person name="Richter M."/>
            <person name="Richter-Heitmann T."/>
            <person name="Frank C."/>
            <person name="Harder J."/>
            <person name="Glockner F.O."/>
        </authorList>
    </citation>
    <scope>NUCLEOTIDE SEQUENCE</scope>
    <source>
        <strain evidence="2">6C</strain>
    </source>
</reference>
<dbReference type="Proteomes" id="UP000011529">
    <property type="component" value="Unassembled WGS sequence"/>
</dbReference>
<comment type="caution">
    <text evidence="2">The sequence shown here is derived from an EMBL/GenBank/DDBJ whole genome shotgun (WGS) entry which is preliminary data.</text>
</comment>
<proteinExistence type="predicted"/>
<sequence length="78" mass="8951">MDRDSECAIAQKTSKKGREDSRTPPPTQPSAKRKKKQAPTGRHANGYCRRNQSGWKVLNRAKRRVPSRVNPKERHSNQ</sequence>
<name>M2AXY4_9BACT</name>
<evidence type="ECO:0000256" key="1">
    <source>
        <dbReference type="SAM" id="MobiDB-lite"/>
    </source>
</evidence>
<evidence type="ECO:0000313" key="2">
    <source>
        <dbReference type="EMBL" id="EMB17552.1"/>
    </source>
</evidence>
<accession>M2AXY4</accession>